<dbReference type="Pfam" id="PF13966">
    <property type="entry name" value="zf-RVT"/>
    <property type="match status" value="1"/>
</dbReference>
<dbReference type="PANTHER" id="PTHR33116">
    <property type="entry name" value="REVERSE TRANSCRIPTASE ZINC-BINDING DOMAIN-CONTAINING PROTEIN-RELATED-RELATED"/>
    <property type="match status" value="1"/>
</dbReference>
<protein>
    <recommendedName>
        <fullName evidence="1">Reverse transcriptase zinc-binding domain-containing protein</fullName>
    </recommendedName>
</protein>
<dbReference type="EMBL" id="JAAMPC010000005">
    <property type="protein sequence ID" value="KAG2310743.1"/>
    <property type="molecule type" value="Genomic_DNA"/>
</dbReference>
<keyword evidence="3" id="KW-1185">Reference proteome</keyword>
<proteinExistence type="predicted"/>
<dbReference type="AlphaFoldDB" id="A0A8X7VFV7"/>
<dbReference type="OrthoDB" id="1099106at2759"/>
<dbReference type="PANTHER" id="PTHR33116:SF80">
    <property type="entry name" value="REVERSE TRANSCRIPTASE ZINC-BINDING DOMAIN-CONTAINING PROTEIN"/>
    <property type="match status" value="1"/>
</dbReference>
<feature type="domain" description="Reverse transcriptase zinc-binding" evidence="1">
    <location>
        <begin position="139"/>
        <end position="223"/>
    </location>
</feature>
<comment type="caution">
    <text evidence="2">The sequence shown here is derived from an EMBL/GenBank/DDBJ whole genome shotgun (WGS) entry which is preliminary data.</text>
</comment>
<organism evidence="2 3">
    <name type="scientific">Brassica carinata</name>
    <name type="common">Ethiopian mustard</name>
    <name type="synonym">Abyssinian cabbage</name>
    <dbReference type="NCBI Taxonomy" id="52824"/>
    <lineage>
        <taxon>Eukaryota</taxon>
        <taxon>Viridiplantae</taxon>
        <taxon>Streptophyta</taxon>
        <taxon>Embryophyta</taxon>
        <taxon>Tracheophyta</taxon>
        <taxon>Spermatophyta</taxon>
        <taxon>Magnoliopsida</taxon>
        <taxon>eudicotyledons</taxon>
        <taxon>Gunneridae</taxon>
        <taxon>Pentapetalae</taxon>
        <taxon>rosids</taxon>
        <taxon>malvids</taxon>
        <taxon>Brassicales</taxon>
        <taxon>Brassicaceae</taxon>
        <taxon>Brassiceae</taxon>
        <taxon>Brassica</taxon>
    </lineage>
</organism>
<reference evidence="2 3" key="1">
    <citation type="submission" date="2020-02" db="EMBL/GenBank/DDBJ databases">
        <authorList>
            <person name="Ma Q."/>
            <person name="Huang Y."/>
            <person name="Song X."/>
            <person name="Pei D."/>
        </authorList>
    </citation>
    <scope>NUCLEOTIDE SEQUENCE [LARGE SCALE GENOMIC DNA]</scope>
    <source>
        <strain evidence="2">Sxm20200214</strain>
        <tissue evidence="2">Leaf</tissue>
    </source>
</reference>
<evidence type="ECO:0000313" key="2">
    <source>
        <dbReference type="EMBL" id="KAG2310743.1"/>
    </source>
</evidence>
<evidence type="ECO:0000259" key="1">
    <source>
        <dbReference type="Pfam" id="PF13966"/>
    </source>
</evidence>
<name>A0A8X7VFV7_BRACI</name>
<gene>
    <name evidence="2" type="ORF">Bca52824_022300</name>
</gene>
<accession>A0A8X7VFV7</accession>
<evidence type="ECO:0000313" key="3">
    <source>
        <dbReference type="Proteomes" id="UP000886595"/>
    </source>
</evidence>
<sequence length="321" mass="37539">MWASWCKEHRLKGLSLWSLDEKKQGSWIWKSIFKLRPTAERFLRCHVGNGRTASFWYDQWTPLGILITILGPLGPRALGVPLHSTVADACTSVGWKIRHARSPAAETLQLHLCTVPLPSISTVSDSFVWEVDNVALEGFSTKLIWESIRNRRERQSWTENVWFKGAIPSQAFMMWMTHLDRLPTRARIAIWAVNTLDSCCICNVYLESRDHLFLRCEFSEHLWLLVLHRLGYNPFQFHTWTAFMDWLGLKDNVCPLTLRRLAAQATLYSLLWERNNRLHNSISSPVSITFKKIDRLVRNSIIARKSRKKFSNLMRLWLKYE</sequence>
<dbReference type="InterPro" id="IPR026960">
    <property type="entry name" value="RVT-Znf"/>
</dbReference>
<dbReference type="Proteomes" id="UP000886595">
    <property type="component" value="Unassembled WGS sequence"/>
</dbReference>